<evidence type="ECO:0000256" key="5">
    <source>
        <dbReference type="ARBA" id="ARBA00023014"/>
    </source>
</evidence>
<keyword evidence="1" id="KW-0001">2Fe-2S</keyword>
<dbReference type="SUPFAM" id="SSF50022">
    <property type="entry name" value="ISP domain"/>
    <property type="match status" value="1"/>
</dbReference>
<dbReference type="Pfam" id="PF00355">
    <property type="entry name" value="Rieske"/>
    <property type="match status" value="1"/>
</dbReference>
<dbReference type="CDD" id="cd03469">
    <property type="entry name" value="Rieske_RO_Alpha_N"/>
    <property type="match status" value="1"/>
</dbReference>
<dbReference type="PANTHER" id="PTHR21266">
    <property type="entry name" value="IRON-SULFUR DOMAIN CONTAINING PROTEIN"/>
    <property type="match status" value="1"/>
</dbReference>
<keyword evidence="3 7" id="KW-0560">Oxidoreductase</keyword>
<dbReference type="InterPro" id="IPR044043">
    <property type="entry name" value="VanA_C_cat"/>
</dbReference>
<dbReference type="InterPro" id="IPR050584">
    <property type="entry name" value="Cholesterol_7-desaturase"/>
</dbReference>
<dbReference type="Gene3D" id="2.102.10.10">
    <property type="entry name" value="Rieske [2Fe-2S] iron-sulphur domain"/>
    <property type="match status" value="1"/>
</dbReference>
<dbReference type="GO" id="GO:0051213">
    <property type="term" value="F:dioxygenase activity"/>
    <property type="evidence" value="ECO:0007669"/>
    <property type="project" value="UniProtKB-KW"/>
</dbReference>
<evidence type="ECO:0000259" key="6">
    <source>
        <dbReference type="PROSITE" id="PS51296"/>
    </source>
</evidence>
<dbReference type="PANTHER" id="PTHR21266:SF60">
    <property type="entry name" value="3-KETOSTEROID-9-ALPHA-MONOOXYGENASE, OXYGENASE COMPONENT"/>
    <property type="match status" value="1"/>
</dbReference>
<keyword evidence="2" id="KW-0479">Metal-binding</keyword>
<name>A0ABU8DGL3_ERWAP</name>
<sequence>MSDVQKYLDQGLRGLWYPVLASWEVHSAPLGITRLGQQLVVWRDAEGKLQALEDRCPHRGARLSMGWNLGDRIACWYHGVEVAGSGTVKDVPAVDRCPLVGQTCVRAYPVQEAHGAIFIWFGVTAEDPPTELVFPQELADSKSYSNFLCTAAWNCNYQYALENVMDPMHGTYLHSSSHSMADGDRKADMSLQPTETGFLFQKDGQKGVNFDWVEFGESGVQWMRLSIPYQKRFGPGGPFWIIGMAVPESQESCRVFFWRIRQVEGWQRDMWRFFYRNRLEKLHWDVLEQDRIILESMAPAARNHEYLYQHDVGLSRLRRNMQKAARQQLARLAELAAQETS</sequence>
<dbReference type="Proteomes" id="UP001306592">
    <property type="component" value="Unassembled WGS sequence"/>
</dbReference>
<keyword evidence="7" id="KW-0223">Dioxygenase</keyword>
<protein>
    <submittedName>
        <fullName evidence="7">Aromatic ring-hydroxylating dioxygenase subunit alpha</fullName>
        <ecNumber evidence="7">1.14.13.-</ecNumber>
    </submittedName>
</protein>
<evidence type="ECO:0000313" key="7">
    <source>
        <dbReference type="EMBL" id="MEI2681714.1"/>
    </source>
</evidence>
<evidence type="ECO:0000256" key="2">
    <source>
        <dbReference type="ARBA" id="ARBA00022723"/>
    </source>
</evidence>
<dbReference type="InterPro" id="IPR017941">
    <property type="entry name" value="Rieske_2Fe-2S"/>
</dbReference>
<dbReference type="RefSeq" id="WP_048918407.1">
    <property type="nucleotide sequence ID" value="NZ_JACXBP010000004.1"/>
</dbReference>
<dbReference type="Pfam" id="PF19112">
    <property type="entry name" value="VanA_C"/>
    <property type="match status" value="1"/>
</dbReference>
<keyword evidence="8" id="KW-1185">Reference proteome</keyword>
<dbReference type="Gene3D" id="3.90.380.10">
    <property type="entry name" value="Naphthalene 1,2-dioxygenase Alpha Subunit, Chain A, domain 1"/>
    <property type="match status" value="1"/>
</dbReference>
<evidence type="ECO:0000256" key="1">
    <source>
        <dbReference type="ARBA" id="ARBA00022714"/>
    </source>
</evidence>
<proteinExistence type="predicted"/>
<feature type="domain" description="Rieske" evidence="6">
    <location>
        <begin position="16"/>
        <end position="119"/>
    </location>
</feature>
<dbReference type="SUPFAM" id="SSF55961">
    <property type="entry name" value="Bet v1-like"/>
    <property type="match status" value="1"/>
</dbReference>
<dbReference type="EC" id="1.14.13.-" evidence="7"/>
<gene>
    <name evidence="7" type="ORF">V8N49_08585</name>
</gene>
<dbReference type="PROSITE" id="PS51296">
    <property type="entry name" value="RIESKE"/>
    <property type="match status" value="1"/>
</dbReference>
<comment type="caution">
    <text evidence="7">The sequence shown here is derived from an EMBL/GenBank/DDBJ whole genome shotgun (WGS) entry which is preliminary data.</text>
</comment>
<organism evidence="7 8">
    <name type="scientific">Erwinia aphidicola</name>
    <dbReference type="NCBI Taxonomy" id="68334"/>
    <lineage>
        <taxon>Bacteria</taxon>
        <taxon>Pseudomonadati</taxon>
        <taxon>Pseudomonadota</taxon>
        <taxon>Gammaproteobacteria</taxon>
        <taxon>Enterobacterales</taxon>
        <taxon>Erwiniaceae</taxon>
        <taxon>Erwinia</taxon>
    </lineage>
</organism>
<dbReference type="InterPro" id="IPR036922">
    <property type="entry name" value="Rieske_2Fe-2S_sf"/>
</dbReference>
<evidence type="ECO:0000313" key="8">
    <source>
        <dbReference type="Proteomes" id="UP001306592"/>
    </source>
</evidence>
<evidence type="ECO:0000256" key="3">
    <source>
        <dbReference type="ARBA" id="ARBA00023002"/>
    </source>
</evidence>
<dbReference type="EMBL" id="JBANEI010000004">
    <property type="protein sequence ID" value="MEI2681714.1"/>
    <property type="molecule type" value="Genomic_DNA"/>
</dbReference>
<keyword evidence="5" id="KW-0411">Iron-sulfur</keyword>
<keyword evidence="4" id="KW-0408">Iron</keyword>
<accession>A0ABU8DGL3</accession>
<evidence type="ECO:0000256" key="4">
    <source>
        <dbReference type="ARBA" id="ARBA00023004"/>
    </source>
</evidence>
<reference evidence="7 8" key="1">
    <citation type="submission" date="2024-02" db="EMBL/GenBank/DDBJ databases">
        <title>First report Erwinia aphidicola in onion in Chile.</title>
        <authorList>
            <person name="Valenzuela M."/>
            <person name="Pena M."/>
            <person name="Dutta B."/>
        </authorList>
    </citation>
    <scope>NUCLEOTIDE SEQUENCE [LARGE SCALE GENOMIC DNA]</scope>
    <source>
        <strain evidence="7 8">QCJ3A</strain>
    </source>
</reference>